<gene>
    <name evidence="1" type="ORF">H9901_03645</name>
</gene>
<reference evidence="1" key="1">
    <citation type="journal article" date="2021" name="PeerJ">
        <title>Extensive microbial diversity within the chicken gut microbiome revealed by metagenomics and culture.</title>
        <authorList>
            <person name="Gilroy R."/>
            <person name="Ravi A."/>
            <person name="Getino M."/>
            <person name="Pursley I."/>
            <person name="Horton D.L."/>
            <person name="Alikhan N.F."/>
            <person name="Baker D."/>
            <person name="Gharbi K."/>
            <person name="Hall N."/>
            <person name="Watson M."/>
            <person name="Adriaenssens E.M."/>
            <person name="Foster-Nyarko E."/>
            <person name="Jarju S."/>
            <person name="Secka A."/>
            <person name="Antonio M."/>
            <person name="Oren A."/>
            <person name="Chaudhuri R.R."/>
            <person name="La Ragione R."/>
            <person name="Hildebrand F."/>
            <person name="Pallen M.J."/>
        </authorList>
    </citation>
    <scope>NUCLEOTIDE SEQUENCE</scope>
    <source>
        <strain evidence="1">F6-6636</strain>
    </source>
</reference>
<dbReference type="AlphaFoldDB" id="A0A948TJG3"/>
<sequence>MDTKMQQSLTKMHDETDNYELRALLYCVQHYLHAQEHRLALSQMQLDGETWDKSNW</sequence>
<comment type="caution">
    <text evidence="1">The sequence shown here is derived from an EMBL/GenBank/DDBJ whole genome shotgun (WGS) entry which is preliminary data.</text>
</comment>
<evidence type="ECO:0000313" key="2">
    <source>
        <dbReference type="Proteomes" id="UP000777303"/>
    </source>
</evidence>
<accession>A0A948TJG3</accession>
<organism evidence="1 2">
    <name type="scientific">Candidatus Paralactobacillus gallistercoris</name>
    <dbReference type="NCBI Taxonomy" id="2838724"/>
    <lineage>
        <taxon>Bacteria</taxon>
        <taxon>Bacillati</taxon>
        <taxon>Bacillota</taxon>
        <taxon>Bacilli</taxon>
        <taxon>Lactobacillales</taxon>
        <taxon>Lactobacillaceae</taxon>
        <taxon>Lactobacillus</taxon>
    </lineage>
</organism>
<evidence type="ECO:0000313" key="1">
    <source>
        <dbReference type="EMBL" id="MBU3851773.1"/>
    </source>
</evidence>
<reference evidence="1" key="2">
    <citation type="submission" date="2021-04" db="EMBL/GenBank/DDBJ databases">
        <authorList>
            <person name="Gilroy R."/>
        </authorList>
    </citation>
    <scope>NUCLEOTIDE SEQUENCE</scope>
    <source>
        <strain evidence="1">F6-6636</strain>
    </source>
</reference>
<name>A0A948TJG3_9LACO</name>
<proteinExistence type="predicted"/>
<dbReference type="EMBL" id="JAHLFS010000048">
    <property type="protein sequence ID" value="MBU3851773.1"/>
    <property type="molecule type" value="Genomic_DNA"/>
</dbReference>
<dbReference type="Proteomes" id="UP000777303">
    <property type="component" value="Unassembled WGS sequence"/>
</dbReference>
<protein>
    <submittedName>
        <fullName evidence="1">Uncharacterized protein</fullName>
    </submittedName>
</protein>